<feature type="region of interest" description="Disordered" evidence="1">
    <location>
        <begin position="215"/>
        <end position="263"/>
    </location>
</feature>
<dbReference type="AlphaFoldDB" id="A0AAV4A189"/>
<accession>A0AAV4A189</accession>
<sequence>MSSTEQSKPQGVPLRVHVSDKTPVVIKYLGLDTGLVLLPTPAGQKNNTGQSEGCEKSELLAQYSLELEQSEVCRVDAGDVECQTVNNCPVVSTKKDVLYQACQTSLERDVVVTACQTDADCKKDVTCQISSKMANDFCQTQDETPPPVITPVVFDSMCLRRKRNVKEMPCQTSLSLTKTFQDARKEECASDVMSESGAGGGMRCQASCSHSQLVASESASDAGDPSQTSAGELVLSHDGSSASEQQFGHMKMTSPPETHRNFESSCPSIAAYKRISHQMSPSEQGSYEGPARNYCYKDPQNYSTSYRSPYSSDLETMGNETWVPHLCSHGRFHRLDSKSQSGSPNRPITYSMASHFHTENLRLPRYKFGLQWYNDSTNDDTQPPSGCAAGNKQCDICGRTF</sequence>
<organism evidence="2 3">
    <name type="scientific">Plakobranchus ocellatus</name>
    <dbReference type="NCBI Taxonomy" id="259542"/>
    <lineage>
        <taxon>Eukaryota</taxon>
        <taxon>Metazoa</taxon>
        <taxon>Spiralia</taxon>
        <taxon>Lophotrochozoa</taxon>
        <taxon>Mollusca</taxon>
        <taxon>Gastropoda</taxon>
        <taxon>Heterobranchia</taxon>
        <taxon>Euthyneura</taxon>
        <taxon>Panpulmonata</taxon>
        <taxon>Sacoglossa</taxon>
        <taxon>Placobranchoidea</taxon>
        <taxon>Plakobranchidae</taxon>
        <taxon>Plakobranchus</taxon>
    </lineage>
</organism>
<dbReference type="EMBL" id="BLXT01003199">
    <property type="protein sequence ID" value="GFO01175.1"/>
    <property type="molecule type" value="Genomic_DNA"/>
</dbReference>
<keyword evidence="3" id="KW-1185">Reference proteome</keyword>
<dbReference type="Proteomes" id="UP000735302">
    <property type="component" value="Unassembled WGS sequence"/>
</dbReference>
<evidence type="ECO:0000313" key="3">
    <source>
        <dbReference type="Proteomes" id="UP000735302"/>
    </source>
</evidence>
<reference evidence="2 3" key="1">
    <citation type="journal article" date="2021" name="Elife">
        <title>Chloroplast acquisition without the gene transfer in kleptoplastic sea slugs, Plakobranchus ocellatus.</title>
        <authorList>
            <person name="Maeda T."/>
            <person name="Takahashi S."/>
            <person name="Yoshida T."/>
            <person name="Shimamura S."/>
            <person name="Takaki Y."/>
            <person name="Nagai Y."/>
            <person name="Toyoda A."/>
            <person name="Suzuki Y."/>
            <person name="Arimoto A."/>
            <person name="Ishii H."/>
            <person name="Satoh N."/>
            <person name="Nishiyama T."/>
            <person name="Hasebe M."/>
            <person name="Maruyama T."/>
            <person name="Minagawa J."/>
            <person name="Obokata J."/>
            <person name="Shigenobu S."/>
        </authorList>
    </citation>
    <scope>NUCLEOTIDE SEQUENCE [LARGE SCALE GENOMIC DNA]</scope>
</reference>
<protein>
    <submittedName>
        <fullName evidence="2">Uncharacterized protein</fullName>
    </submittedName>
</protein>
<gene>
    <name evidence="2" type="ORF">PoB_002768000</name>
</gene>
<evidence type="ECO:0000256" key="1">
    <source>
        <dbReference type="SAM" id="MobiDB-lite"/>
    </source>
</evidence>
<evidence type="ECO:0000313" key="2">
    <source>
        <dbReference type="EMBL" id="GFO01175.1"/>
    </source>
</evidence>
<proteinExistence type="predicted"/>
<comment type="caution">
    <text evidence="2">The sequence shown here is derived from an EMBL/GenBank/DDBJ whole genome shotgun (WGS) entry which is preliminary data.</text>
</comment>
<feature type="compositionally biased region" description="Polar residues" evidence="1">
    <location>
        <begin position="215"/>
        <end position="230"/>
    </location>
</feature>
<name>A0AAV4A189_9GAST</name>